<feature type="disulfide bond" evidence="5">
    <location>
        <begin position="390"/>
        <end position="407"/>
    </location>
</feature>
<name>A0A6P8NBY0_9HYME</name>
<gene>
    <name evidence="9" type="primary">LOC117211862</name>
</gene>
<dbReference type="PANTHER" id="PTHR24039">
    <property type="entry name" value="FIBRILLIN-RELATED"/>
    <property type="match status" value="1"/>
</dbReference>
<dbReference type="Pfam" id="PF07645">
    <property type="entry name" value="EGF_CA"/>
    <property type="match status" value="1"/>
</dbReference>
<keyword evidence="1 5" id="KW-0245">EGF-like domain</keyword>
<evidence type="ECO:0000313" key="8">
    <source>
        <dbReference type="Proteomes" id="UP000515164"/>
    </source>
</evidence>
<dbReference type="InterPro" id="IPR049883">
    <property type="entry name" value="NOTCH1_EGF-like"/>
</dbReference>
<dbReference type="KEGG" id="bbif:117211862"/>
<dbReference type="CDD" id="cd00054">
    <property type="entry name" value="EGF_CA"/>
    <property type="match status" value="1"/>
</dbReference>
<evidence type="ECO:0000313" key="9">
    <source>
        <dbReference type="RefSeq" id="XP_033312015.1"/>
    </source>
</evidence>
<dbReference type="InterPro" id="IPR018097">
    <property type="entry name" value="EGF_Ca-bd_CS"/>
</dbReference>
<dbReference type="PROSITE" id="PS01186">
    <property type="entry name" value="EGF_2"/>
    <property type="match status" value="1"/>
</dbReference>
<evidence type="ECO:0000256" key="3">
    <source>
        <dbReference type="ARBA" id="ARBA00022737"/>
    </source>
</evidence>
<organism evidence="8 9">
    <name type="scientific">Bombus bifarius</name>
    <dbReference type="NCBI Taxonomy" id="103933"/>
    <lineage>
        <taxon>Eukaryota</taxon>
        <taxon>Metazoa</taxon>
        <taxon>Ecdysozoa</taxon>
        <taxon>Arthropoda</taxon>
        <taxon>Hexapoda</taxon>
        <taxon>Insecta</taxon>
        <taxon>Pterygota</taxon>
        <taxon>Neoptera</taxon>
        <taxon>Endopterygota</taxon>
        <taxon>Hymenoptera</taxon>
        <taxon>Apocrita</taxon>
        <taxon>Aculeata</taxon>
        <taxon>Apoidea</taxon>
        <taxon>Anthophila</taxon>
        <taxon>Apidae</taxon>
        <taxon>Bombus</taxon>
        <taxon>Pyrobombus</taxon>
    </lineage>
</organism>
<evidence type="ECO:0000256" key="5">
    <source>
        <dbReference type="PROSITE-ProRule" id="PRU00076"/>
    </source>
</evidence>
<dbReference type="SUPFAM" id="SSF57196">
    <property type="entry name" value="EGF/Laminin"/>
    <property type="match status" value="1"/>
</dbReference>
<dbReference type="PROSITE" id="PS50026">
    <property type="entry name" value="EGF_3"/>
    <property type="match status" value="1"/>
</dbReference>
<feature type="signal peptide" evidence="6">
    <location>
        <begin position="1"/>
        <end position="19"/>
    </location>
</feature>
<dbReference type="GeneID" id="117211862"/>
<evidence type="ECO:0000256" key="4">
    <source>
        <dbReference type="ARBA" id="ARBA00023157"/>
    </source>
</evidence>
<dbReference type="InterPro" id="IPR000152">
    <property type="entry name" value="EGF-type_Asp/Asn_hydroxyl_site"/>
</dbReference>
<dbReference type="InterPro" id="IPR001881">
    <property type="entry name" value="EGF-like_Ca-bd_dom"/>
</dbReference>
<dbReference type="SMART" id="SM00179">
    <property type="entry name" value="EGF_CA"/>
    <property type="match status" value="1"/>
</dbReference>
<dbReference type="RefSeq" id="XP_033312015.1">
    <property type="nucleotide sequence ID" value="XM_033456124.1"/>
</dbReference>
<sequence length="466" mass="53863">MKIIWYAFLHLYVFPVCCAIEQQTTSPIIISTTGTTENLGKTEKDEEQEEEQKEIEAVPMTEQVMDANIKITDVPDVEETTEHWDANWDKNKVIRDVAYYIRAHKFQDYDRRYYKRLEDSPSRLYEEFPKPPLRSLHWEVRRHCEASFVECLKYIESIVKLTALKREDDIVTIMKEQKWNLANNAKQIQAAQKDCLAGQRRDDLTMPPFQGPIGKYPRFHPSLSNKNGRLPIDMENDLSNKIFFWRTTVSYYMCWYTMLGVPELSIFGESCDNHANCRVESDSGNEDPRTDDTIPYACALYSFCPDHCCPMKHIRDMTDCHQSRDNPCYAGNPPAHRECTLNRQENRDFPSLVANQINISCECPDPGYEWSSRFGLCVDVNECARGEHGCSTEDGETCVNLPGGYECVCKFGYVYDPDRRECVFSSDIQQILLGWKEESNVTEKKSVIDTIVKAIARSSDLDYVTC</sequence>
<proteinExistence type="predicted"/>
<feature type="domain" description="EGF-like" evidence="7">
    <location>
        <begin position="379"/>
        <end position="423"/>
    </location>
</feature>
<protein>
    <submittedName>
        <fullName evidence="9">Uncharacterized protein LOC117211862</fullName>
    </submittedName>
</protein>
<keyword evidence="8" id="KW-1185">Reference proteome</keyword>
<evidence type="ECO:0000256" key="6">
    <source>
        <dbReference type="SAM" id="SignalP"/>
    </source>
</evidence>
<accession>A0A6P8NBY0</accession>
<keyword evidence="3" id="KW-0677">Repeat</keyword>
<feature type="chain" id="PRO_5028249599" evidence="6">
    <location>
        <begin position="20"/>
        <end position="466"/>
    </location>
</feature>
<comment type="caution">
    <text evidence="5">Lacks conserved residue(s) required for the propagation of feature annotation.</text>
</comment>
<dbReference type="FunFam" id="2.10.25.10:FF:000139">
    <property type="entry name" value="Fibulin-1"/>
    <property type="match status" value="1"/>
</dbReference>
<dbReference type="AlphaFoldDB" id="A0A6P8NBY0"/>
<keyword evidence="4 5" id="KW-1015">Disulfide bond</keyword>
<dbReference type="Gene3D" id="2.10.25.10">
    <property type="entry name" value="Laminin"/>
    <property type="match status" value="1"/>
</dbReference>
<evidence type="ECO:0000256" key="2">
    <source>
        <dbReference type="ARBA" id="ARBA00022729"/>
    </source>
</evidence>
<dbReference type="GO" id="GO:0005509">
    <property type="term" value="F:calcium ion binding"/>
    <property type="evidence" value="ECO:0007669"/>
    <property type="project" value="InterPro"/>
</dbReference>
<dbReference type="InterPro" id="IPR000742">
    <property type="entry name" value="EGF"/>
</dbReference>
<dbReference type="Proteomes" id="UP000515164">
    <property type="component" value="Unplaced"/>
</dbReference>
<evidence type="ECO:0000259" key="7">
    <source>
        <dbReference type="PROSITE" id="PS50026"/>
    </source>
</evidence>
<reference evidence="9" key="1">
    <citation type="submission" date="2025-08" db="UniProtKB">
        <authorList>
            <consortium name="RefSeq"/>
        </authorList>
    </citation>
    <scope>IDENTIFICATION</scope>
    <source>
        <tissue evidence="9">Muscle</tissue>
    </source>
</reference>
<evidence type="ECO:0000256" key="1">
    <source>
        <dbReference type="ARBA" id="ARBA00022536"/>
    </source>
</evidence>
<dbReference type="PROSITE" id="PS00010">
    <property type="entry name" value="ASX_HYDROXYL"/>
    <property type="match status" value="1"/>
</dbReference>
<dbReference type="PROSITE" id="PS01187">
    <property type="entry name" value="EGF_CA"/>
    <property type="match status" value="1"/>
</dbReference>
<keyword evidence="2 6" id="KW-0732">Signal</keyword>